<gene>
    <name evidence="2" type="ORF">GJA_3061</name>
</gene>
<evidence type="ECO:0000313" key="3">
    <source>
        <dbReference type="Proteomes" id="UP000027604"/>
    </source>
</evidence>
<dbReference type="Proteomes" id="UP000027604">
    <property type="component" value="Chromosome I"/>
</dbReference>
<feature type="transmembrane region" description="Helical" evidence="1">
    <location>
        <begin position="32"/>
        <end position="57"/>
    </location>
</feature>
<dbReference type="EMBL" id="HG322949">
    <property type="protein sequence ID" value="CDG83687.1"/>
    <property type="molecule type" value="Genomic_DNA"/>
</dbReference>
<keyword evidence="3" id="KW-1185">Reference proteome</keyword>
<keyword evidence="1" id="KW-0472">Membrane</keyword>
<dbReference type="AlphaFoldDB" id="W0V8T6"/>
<evidence type="ECO:0000256" key="1">
    <source>
        <dbReference type="SAM" id="Phobius"/>
    </source>
</evidence>
<dbReference type="PATRIC" id="fig|1349767.4.peg.4766"/>
<organism evidence="2 3">
    <name type="scientific">Janthinobacterium agaricidamnosum NBRC 102515 = DSM 9628</name>
    <dbReference type="NCBI Taxonomy" id="1349767"/>
    <lineage>
        <taxon>Bacteria</taxon>
        <taxon>Pseudomonadati</taxon>
        <taxon>Pseudomonadota</taxon>
        <taxon>Betaproteobacteria</taxon>
        <taxon>Burkholderiales</taxon>
        <taxon>Oxalobacteraceae</taxon>
        <taxon>Janthinobacterium</taxon>
    </lineage>
</organism>
<reference evidence="2 3" key="1">
    <citation type="journal article" date="2015" name="Genome Announc.">
        <title>Genome Sequence of Mushroom Soft-Rot Pathogen Janthinobacterium agaricidamnosum.</title>
        <authorList>
            <person name="Graupner K."/>
            <person name="Lackner G."/>
            <person name="Hertweck C."/>
        </authorList>
    </citation>
    <scope>NUCLEOTIDE SEQUENCE [LARGE SCALE GENOMIC DNA]</scope>
    <source>
        <strain evidence="3">NBRC 102515 / DSM 9628</strain>
    </source>
</reference>
<keyword evidence="1" id="KW-1133">Transmembrane helix</keyword>
<proteinExistence type="predicted"/>
<evidence type="ECO:0008006" key="4">
    <source>
        <dbReference type="Google" id="ProtNLM"/>
    </source>
</evidence>
<keyword evidence="1" id="KW-0812">Transmembrane</keyword>
<sequence length="127" mass="13516">MALLDHAQAELNASAVAAQQTLQMQVEMWNPALIQFLAVSMLVFTFGALLLGTLLLWRSKAPAMQVLRTIGVISIIGISALLLVVGYSNEQLTPIVGLFGAIAGYLLGKDSQPYAQASAAHEPQRPA</sequence>
<dbReference type="HOGENOM" id="CLU_1999067_0_0_4"/>
<feature type="transmembrane region" description="Helical" evidence="1">
    <location>
        <begin position="66"/>
        <end position="85"/>
    </location>
</feature>
<name>W0V8T6_9BURK</name>
<accession>W0V8T6</accession>
<protein>
    <recommendedName>
        <fullName evidence="4">Transmembrane protein</fullName>
    </recommendedName>
</protein>
<evidence type="ECO:0000313" key="2">
    <source>
        <dbReference type="EMBL" id="CDG83687.1"/>
    </source>
</evidence>
<feature type="transmembrane region" description="Helical" evidence="1">
    <location>
        <begin position="91"/>
        <end position="108"/>
    </location>
</feature>
<dbReference type="eggNOG" id="ENOG5033N3H">
    <property type="taxonomic scope" value="Bacteria"/>
</dbReference>
<dbReference type="KEGG" id="jag:GJA_3061"/>